<protein>
    <submittedName>
        <fullName evidence="1">Dna repair rex1-b protein</fullName>
    </submittedName>
</protein>
<comment type="caution">
    <text evidence="1">The sequence shown here is derived from an EMBL/GenBank/DDBJ whole genome shotgun (WGS) entry which is preliminary data.</text>
</comment>
<gene>
    <name evidence="1" type="ORF">FRX31_033150</name>
</gene>
<name>A0A7J6UXD4_THATH</name>
<evidence type="ECO:0000313" key="2">
    <source>
        <dbReference type="Proteomes" id="UP000554482"/>
    </source>
</evidence>
<dbReference type="PANTHER" id="PTHR28309:SF1">
    <property type="entry name" value="REQUIRED FOR EXCISION 1-B DOMAIN-CONTAINING PROTEIN"/>
    <property type="match status" value="1"/>
</dbReference>
<dbReference type="AlphaFoldDB" id="A0A7J6UXD4"/>
<dbReference type="EMBL" id="JABWDY010041641">
    <property type="protein sequence ID" value="KAF5177263.1"/>
    <property type="molecule type" value="Genomic_DNA"/>
</dbReference>
<reference evidence="1 2" key="1">
    <citation type="submission" date="2020-06" db="EMBL/GenBank/DDBJ databases">
        <title>Transcriptomic and genomic resources for Thalictrum thalictroides and T. hernandezii: Facilitating candidate gene discovery in an emerging model plant lineage.</title>
        <authorList>
            <person name="Arias T."/>
            <person name="Riano-Pachon D.M."/>
            <person name="Di Stilio V.S."/>
        </authorList>
    </citation>
    <scope>NUCLEOTIDE SEQUENCE [LARGE SCALE GENOMIC DNA]</scope>
    <source>
        <strain evidence="2">cv. WT478/WT964</strain>
        <tissue evidence="1">Leaves</tissue>
    </source>
</reference>
<proteinExistence type="predicted"/>
<evidence type="ECO:0000313" key="1">
    <source>
        <dbReference type="EMBL" id="KAF5177263.1"/>
    </source>
</evidence>
<dbReference type="InterPro" id="IPR039491">
    <property type="entry name" value="REX1-B"/>
</dbReference>
<sequence length="72" mass="8072">MVSGAESAYQQLCGQITQEFNDCSNQVLELESLFLEPDFSRNDLASLLRSVQTHEKEKLHLVLGSSFLLSLI</sequence>
<dbReference type="Proteomes" id="UP000554482">
    <property type="component" value="Unassembled WGS sequence"/>
</dbReference>
<accession>A0A7J6UXD4</accession>
<organism evidence="1 2">
    <name type="scientific">Thalictrum thalictroides</name>
    <name type="common">Rue-anemone</name>
    <name type="synonym">Anemone thalictroides</name>
    <dbReference type="NCBI Taxonomy" id="46969"/>
    <lineage>
        <taxon>Eukaryota</taxon>
        <taxon>Viridiplantae</taxon>
        <taxon>Streptophyta</taxon>
        <taxon>Embryophyta</taxon>
        <taxon>Tracheophyta</taxon>
        <taxon>Spermatophyta</taxon>
        <taxon>Magnoliopsida</taxon>
        <taxon>Ranunculales</taxon>
        <taxon>Ranunculaceae</taxon>
        <taxon>Thalictroideae</taxon>
        <taxon>Thalictrum</taxon>
    </lineage>
</organism>
<dbReference type="Pfam" id="PF14966">
    <property type="entry name" value="DNA_repr_REX1B"/>
    <property type="match status" value="1"/>
</dbReference>
<keyword evidence="2" id="KW-1185">Reference proteome</keyword>
<dbReference type="PANTHER" id="PTHR28309">
    <property type="entry name" value="REQUIRED FOR EXCISION 1-B DOMAIN-CONTAINING PROTEIN"/>
    <property type="match status" value="1"/>
</dbReference>
<dbReference type="OrthoDB" id="434723at2759"/>